<keyword evidence="2" id="KW-1185">Reference proteome</keyword>
<dbReference type="AlphaFoldDB" id="A0A8T0E9V6"/>
<organism evidence="1 2">
    <name type="scientific">Argiope bruennichi</name>
    <name type="common">Wasp spider</name>
    <name type="synonym">Aranea bruennichi</name>
    <dbReference type="NCBI Taxonomy" id="94029"/>
    <lineage>
        <taxon>Eukaryota</taxon>
        <taxon>Metazoa</taxon>
        <taxon>Ecdysozoa</taxon>
        <taxon>Arthropoda</taxon>
        <taxon>Chelicerata</taxon>
        <taxon>Arachnida</taxon>
        <taxon>Araneae</taxon>
        <taxon>Araneomorphae</taxon>
        <taxon>Entelegynae</taxon>
        <taxon>Araneoidea</taxon>
        <taxon>Araneidae</taxon>
        <taxon>Argiope</taxon>
    </lineage>
</organism>
<name>A0A8T0E9V6_ARGBR</name>
<comment type="caution">
    <text evidence="1">The sequence shown here is derived from an EMBL/GenBank/DDBJ whole genome shotgun (WGS) entry which is preliminary data.</text>
</comment>
<proteinExistence type="predicted"/>
<reference evidence="1" key="1">
    <citation type="journal article" date="2020" name="bioRxiv">
        <title>Chromosome-level reference genome of the European wasp spider Argiope bruennichi: a resource for studies on range expansion and evolutionary adaptation.</title>
        <authorList>
            <person name="Sheffer M.M."/>
            <person name="Hoppe A."/>
            <person name="Krehenwinkel H."/>
            <person name="Uhl G."/>
            <person name="Kuss A.W."/>
            <person name="Jensen L."/>
            <person name="Jensen C."/>
            <person name="Gillespie R.G."/>
            <person name="Hoff K.J."/>
            <person name="Prost S."/>
        </authorList>
    </citation>
    <scope>NUCLEOTIDE SEQUENCE</scope>
</reference>
<reference evidence="1" key="2">
    <citation type="submission" date="2020-06" db="EMBL/GenBank/DDBJ databases">
        <authorList>
            <person name="Sheffer M."/>
        </authorList>
    </citation>
    <scope>NUCLEOTIDE SEQUENCE</scope>
</reference>
<gene>
    <name evidence="1" type="ORF">HNY73_020987</name>
</gene>
<dbReference type="Proteomes" id="UP000807504">
    <property type="component" value="Unassembled WGS sequence"/>
</dbReference>
<evidence type="ECO:0000313" key="1">
    <source>
        <dbReference type="EMBL" id="KAF8768136.1"/>
    </source>
</evidence>
<accession>A0A8T0E9V6</accession>
<evidence type="ECO:0000313" key="2">
    <source>
        <dbReference type="Proteomes" id="UP000807504"/>
    </source>
</evidence>
<dbReference type="EMBL" id="JABXBU010002230">
    <property type="protein sequence ID" value="KAF8768136.1"/>
    <property type="molecule type" value="Genomic_DNA"/>
</dbReference>
<protein>
    <submittedName>
        <fullName evidence="1">Uncharacterized protein</fullName>
    </submittedName>
</protein>
<sequence length="87" mass="10147">MNFPTLEEATRMLILNVHPKRKALYFQIIAVKCYYFARSADASHLPRQDFSFLLALWLHFLVRPYIPQSFFTLIFGKPHNGTSISSI</sequence>